<evidence type="ECO:0008006" key="3">
    <source>
        <dbReference type="Google" id="ProtNLM"/>
    </source>
</evidence>
<dbReference type="Proteomes" id="UP000198976">
    <property type="component" value="Chromosome I"/>
</dbReference>
<evidence type="ECO:0000313" key="1">
    <source>
        <dbReference type="EMBL" id="SDT87991.1"/>
    </source>
</evidence>
<dbReference type="InterPro" id="IPR018561">
    <property type="entry name" value="AosR"/>
</dbReference>
<name>A0ABY0V5U7_9ACTO</name>
<dbReference type="Pfam" id="PF09438">
    <property type="entry name" value="DUF2017"/>
    <property type="match status" value="1"/>
</dbReference>
<reference evidence="1 2" key="1">
    <citation type="submission" date="2016-10" db="EMBL/GenBank/DDBJ databases">
        <authorList>
            <person name="Varghese N."/>
            <person name="Submissions S."/>
        </authorList>
    </citation>
    <scope>NUCLEOTIDE SEQUENCE [LARGE SCALE GENOMIC DNA]</scope>
    <source>
        <strain evidence="1 2">DSM 9169</strain>
    </source>
</reference>
<protein>
    <recommendedName>
        <fullName evidence="3">DUF2017 domain-containing protein</fullName>
    </recommendedName>
</protein>
<organism evidence="1 2">
    <name type="scientific">Schaalia radingae</name>
    <dbReference type="NCBI Taxonomy" id="131110"/>
    <lineage>
        <taxon>Bacteria</taxon>
        <taxon>Bacillati</taxon>
        <taxon>Actinomycetota</taxon>
        <taxon>Actinomycetes</taxon>
        <taxon>Actinomycetales</taxon>
        <taxon>Actinomycetaceae</taxon>
        <taxon>Schaalia</taxon>
    </lineage>
</organism>
<sequence length="194" mass="21509">MITAFALQEAGYVCNVSTQFLHLLRQLIEEILVVLDEPGELSTFVLAATEVETTRDEPHDPALGSLLPPMSDDPPEAANLRALTEDFLRAEKAARLRRIHTELSSAIGTDTVVIMVTHQEVWDWLAALNDVRLALAGELGIDSREAENKVAELAHACDLEQPLSEATMSAGMYMMVTWWQDSLLTAVREEAWSH</sequence>
<proteinExistence type="predicted"/>
<gene>
    <name evidence="1" type="ORF">SAMN04489714_0493</name>
</gene>
<keyword evidence="2" id="KW-1185">Reference proteome</keyword>
<dbReference type="RefSeq" id="WP_058236059.1">
    <property type="nucleotide sequence ID" value="NZ_LT629792.1"/>
</dbReference>
<accession>A0ABY0V5U7</accession>
<evidence type="ECO:0000313" key="2">
    <source>
        <dbReference type="Proteomes" id="UP000198976"/>
    </source>
</evidence>
<dbReference type="EMBL" id="LT629792">
    <property type="protein sequence ID" value="SDT87991.1"/>
    <property type="molecule type" value="Genomic_DNA"/>
</dbReference>